<comment type="caution">
    <text evidence="3">The sequence shown here is derived from an EMBL/GenBank/DDBJ whole genome shotgun (WGS) entry which is preliminary data.</text>
</comment>
<gene>
    <name evidence="3" type="ORF">PMAYCL1PPCAC_07320</name>
</gene>
<protein>
    <recommendedName>
        <fullName evidence="2">ShKT domain-containing protein</fullName>
    </recommendedName>
</protein>
<name>A0AAN4ZHM9_9BILA</name>
<organism evidence="3 4">
    <name type="scientific">Pristionchus mayeri</name>
    <dbReference type="NCBI Taxonomy" id="1317129"/>
    <lineage>
        <taxon>Eukaryota</taxon>
        <taxon>Metazoa</taxon>
        <taxon>Ecdysozoa</taxon>
        <taxon>Nematoda</taxon>
        <taxon>Chromadorea</taxon>
        <taxon>Rhabditida</taxon>
        <taxon>Rhabditina</taxon>
        <taxon>Diplogasteromorpha</taxon>
        <taxon>Diplogasteroidea</taxon>
        <taxon>Neodiplogasteridae</taxon>
        <taxon>Pristionchus</taxon>
    </lineage>
</organism>
<accession>A0AAN4ZHM9</accession>
<dbReference type="SMART" id="SM00254">
    <property type="entry name" value="ShKT"/>
    <property type="match status" value="2"/>
</dbReference>
<dbReference type="Proteomes" id="UP001328107">
    <property type="component" value="Unassembled WGS sequence"/>
</dbReference>
<reference evidence="4" key="1">
    <citation type="submission" date="2022-10" db="EMBL/GenBank/DDBJ databases">
        <title>Genome assembly of Pristionchus species.</title>
        <authorList>
            <person name="Yoshida K."/>
            <person name="Sommer R.J."/>
        </authorList>
    </citation>
    <scope>NUCLEOTIDE SEQUENCE [LARGE SCALE GENOMIC DNA]</scope>
    <source>
        <strain evidence="4">RS5460</strain>
    </source>
</reference>
<sequence length="111" mass="12494">MFLSFILVSSLSLLVNAQLNPCDGQPNPCYDQVTGCETIFAPVNDAPSPLCFDNAYASFVDLCHKTCQICCVEPCVDVNDRCSVWTDGFCTNPFYTDEERWKECRKKCKLC</sequence>
<feature type="domain" description="ShKT" evidence="2">
    <location>
        <begin position="28"/>
        <end position="71"/>
    </location>
</feature>
<dbReference type="AlphaFoldDB" id="A0AAN4ZHM9"/>
<evidence type="ECO:0000259" key="2">
    <source>
        <dbReference type="SMART" id="SM00254"/>
    </source>
</evidence>
<feature type="chain" id="PRO_5042826558" description="ShKT domain-containing protein" evidence="1">
    <location>
        <begin position="18"/>
        <end position="111"/>
    </location>
</feature>
<feature type="domain" description="ShKT" evidence="2">
    <location>
        <begin position="74"/>
        <end position="111"/>
    </location>
</feature>
<dbReference type="Pfam" id="PF01549">
    <property type="entry name" value="ShK"/>
    <property type="match status" value="1"/>
</dbReference>
<dbReference type="PANTHER" id="PTHR21724:SF108">
    <property type="entry name" value="SHKT DOMAIN-CONTAINING PROTEIN"/>
    <property type="match status" value="1"/>
</dbReference>
<dbReference type="Gene3D" id="1.10.10.1940">
    <property type="match status" value="1"/>
</dbReference>
<evidence type="ECO:0000313" key="4">
    <source>
        <dbReference type="Proteomes" id="UP001328107"/>
    </source>
</evidence>
<keyword evidence="4" id="KW-1185">Reference proteome</keyword>
<dbReference type="InterPro" id="IPR003582">
    <property type="entry name" value="ShKT_dom"/>
</dbReference>
<dbReference type="EMBL" id="BTRK01000002">
    <property type="protein sequence ID" value="GMR37125.1"/>
    <property type="molecule type" value="Genomic_DNA"/>
</dbReference>
<feature type="signal peptide" evidence="1">
    <location>
        <begin position="1"/>
        <end position="17"/>
    </location>
</feature>
<keyword evidence="1" id="KW-0732">Signal</keyword>
<proteinExistence type="predicted"/>
<dbReference type="PANTHER" id="PTHR21724">
    <property type="entry name" value="SHKT DOMAIN-CONTAINING PROTEIN"/>
    <property type="match status" value="1"/>
</dbReference>
<evidence type="ECO:0000256" key="1">
    <source>
        <dbReference type="SAM" id="SignalP"/>
    </source>
</evidence>
<evidence type="ECO:0000313" key="3">
    <source>
        <dbReference type="EMBL" id="GMR37125.1"/>
    </source>
</evidence>